<dbReference type="EMBL" id="GBRH01160562">
    <property type="protein sequence ID" value="JAE37334.1"/>
    <property type="molecule type" value="Transcribed_RNA"/>
</dbReference>
<reference evidence="3" key="1">
    <citation type="submission" date="2014-09" db="EMBL/GenBank/DDBJ databases">
        <authorList>
            <person name="Magalhaes I.L.F."/>
            <person name="Oliveira U."/>
            <person name="Santos F.R."/>
            <person name="Vidigal T.H.D.A."/>
            <person name="Brescovit A.D."/>
            <person name="Santos A.J."/>
        </authorList>
    </citation>
    <scope>NUCLEOTIDE SEQUENCE</scope>
    <source>
        <tissue evidence="3">Shoot tissue taken approximately 20 cm above the soil surface</tissue>
    </source>
</reference>
<reference evidence="3" key="2">
    <citation type="journal article" date="2015" name="Data Brief">
        <title>Shoot transcriptome of the giant reed, Arundo donax.</title>
        <authorList>
            <person name="Barrero R.A."/>
            <person name="Guerrero F.D."/>
            <person name="Moolhuijzen P."/>
            <person name="Goolsby J.A."/>
            <person name="Tidwell J."/>
            <person name="Bellgard S.E."/>
            <person name="Bellgard M.I."/>
        </authorList>
    </citation>
    <scope>NUCLEOTIDE SEQUENCE</scope>
    <source>
        <tissue evidence="3">Shoot tissue taken approximately 20 cm above the soil surface</tissue>
    </source>
</reference>
<feature type="transmembrane region" description="Helical" evidence="1">
    <location>
        <begin position="78"/>
        <end position="97"/>
    </location>
</feature>
<keyword evidence="1" id="KW-0812">Transmembrane</keyword>
<feature type="transmembrane region" description="Helical" evidence="1">
    <location>
        <begin position="129"/>
        <end position="150"/>
    </location>
</feature>
<feature type="chain" id="PRO_5002046683" evidence="2">
    <location>
        <begin position="22"/>
        <end position="282"/>
    </location>
</feature>
<proteinExistence type="predicted"/>
<feature type="transmembrane region" description="Helical" evidence="1">
    <location>
        <begin position="237"/>
        <end position="258"/>
    </location>
</feature>
<evidence type="ECO:0000256" key="1">
    <source>
        <dbReference type="SAM" id="Phobius"/>
    </source>
</evidence>
<accession>A0A0A9HNA3</accession>
<feature type="transmembrane region" description="Helical" evidence="1">
    <location>
        <begin position="28"/>
        <end position="45"/>
    </location>
</feature>
<keyword evidence="1" id="KW-1133">Transmembrane helix</keyword>
<keyword evidence="1" id="KW-0472">Membrane</keyword>
<feature type="transmembrane region" description="Helical" evidence="1">
    <location>
        <begin position="52"/>
        <end position="72"/>
    </location>
</feature>
<name>A0A0A9HNA3_ARUDO</name>
<evidence type="ECO:0000313" key="3">
    <source>
        <dbReference type="EMBL" id="JAE37334.1"/>
    </source>
</evidence>
<keyword evidence="2" id="KW-0732">Signal</keyword>
<evidence type="ECO:0000256" key="2">
    <source>
        <dbReference type="SAM" id="SignalP"/>
    </source>
</evidence>
<dbReference type="AlphaFoldDB" id="A0A0A9HNA3"/>
<sequence>MVLLSVLYALLTPWLLWRVAGQPTAFVWTTSLLACFYFSVGVLRLSQKMRFFAVFFRVSYVVFLSVSATHFIGPNSGAAVVTLLTFYTAGMFGYAIAEYLQRVGSEEFVSVAVIPPSQSRDLQKGRDEAVCYFCFMHSVISLSLLLRMAWLVLRPASVVFLIAAKNNDNEALLVLKELSLETLSVVWPFCGFVALILQEETIVSLPTMMYKVPACVGLLYTLSTVLSVTVGEVTAVLTLWPIPMAMVGLFGYVIGMFAHYKKIRERNQPLHVSINGLSHSSA</sequence>
<feature type="transmembrane region" description="Helical" evidence="1">
    <location>
        <begin position="178"/>
        <end position="197"/>
    </location>
</feature>
<protein>
    <submittedName>
        <fullName evidence="3">Uncharacterized protein</fullName>
    </submittedName>
</protein>
<organism evidence="3">
    <name type="scientific">Arundo donax</name>
    <name type="common">Giant reed</name>
    <name type="synonym">Donax arundinaceus</name>
    <dbReference type="NCBI Taxonomy" id="35708"/>
    <lineage>
        <taxon>Eukaryota</taxon>
        <taxon>Viridiplantae</taxon>
        <taxon>Streptophyta</taxon>
        <taxon>Embryophyta</taxon>
        <taxon>Tracheophyta</taxon>
        <taxon>Spermatophyta</taxon>
        <taxon>Magnoliopsida</taxon>
        <taxon>Liliopsida</taxon>
        <taxon>Poales</taxon>
        <taxon>Poaceae</taxon>
        <taxon>PACMAD clade</taxon>
        <taxon>Arundinoideae</taxon>
        <taxon>Arundineae</taxon>
        <taxon>Arundo</taxon>
    </lineage>
</organism>
<feature type="transmembrane region" description="Helical" evidence="1">
    <location>
        <begin position="209"/>
        <end position="231"/>
    </location>
</feature>
<feature type="signal peptide" evidence="2">
    <location>
        <begin position="1"/>
        <end position="21"/>
    </location>
</feature>